<dbReference type="OrthoDB" id="9155370at2"/>
<gene>
    <name evidence="1" type="ORF">SUTMEG_18680</name>
</gene>
<name>A0A2Z6IE95_9BURK</name>
<reference evidence="1 2" key="1">
    <citation type="journal article" date="2018" name="Int. J. Syst. Evol. Microbiol.">
        <title>Mesosutterella multiformis gen. nov., sp. nov., a member of the family Sutterellaceae and Sutterella megalosphaeroides sp. nov., isolated from human faeces.</title>
        <authorList>
            <person name="Sakamoto M."/>
            <person name="Ikeyama N."/>
            <person name="Kunihiro T."/>
            <person name="Iino T."/>
            <person name="Yuki M."/>
            <person name="Ohkuma M."/>
        </authorList>
    </citation>
    <scope>NUCLEOTIDE SEQUENCE [LARGE SCALE GENOMIC DNA]</scope>
    <source>
        <strain evidence="1 2">6FBBBH3</strain>
    </source>
</reference>
<dbReference type="Proteomes" id="UP000271003">
    <property type="component" value="Chromosome"/>
</dbReference>
<proteinExistence type="predicted"/>
<organism evidence="1 2">
    <name type="scientific">Sutterella megalosphaeroides</name>
    <dbReference type="NCBI Taxonomy" id="2494234"/>
    <lineage>
        <taxon>Bacteria</taxon>
        <taxon>Pseudomonadati</taxon>
        <taxon>Pseudomonadota</taxon>
        <taxon>Betaproteobacteria</taxon>
        <taxon>Burkholderiales</taxon>
        <taxon>Sutterellaceae</taxon>
        <taxon>Sutterella</taxon>
    </lineage>
</organism>
<dbReference type="EMBL" id="AP018786">
    <property type="protein sequence ID" value="BBF23977.1"/>
    <property type="molecule type" value="Genomic_DNA"/>
</dbReference>
<accession>A0A2Z6IE95</accession>
<dbReference type="AlphaFoldDB" id="A0A2Z6IE95"/>
<protein>
    <submittedName>
        <fullName evidence="1">Uncharacterized protein</fullName>
    </submittedName>
</protein>
<dbReference type="KEGG" id="sutt:SUTMEG_18680"/>
<sequence length="177" mass="19470">MTNTEFKPHDAVDLTNQDTVFLVLEELGIAHMQHVWLKTNAPEHEDAKAVEAQAEEFFEDLCSILAGRADPSRVVANGWAGAALAAHLRRALKKEIEAKLALWANGRTVDAIDDDTTIVLALRCYLECVEKLTALDAAEKAAGRKLPAEDYIQVMAGWSGVFSGKHETLEIPDAYRV</sequence>
<keyword evidence="2" id="KW-1185">Reference proteome</keyword>
<evidence type="ECO:0000313" key="1">
    <source>
        <dbReference type="EMBL" id="BBF23977.1"/>
    </source>
</evidence>
<dbReference type="RefSeq" id="WP_120177529.1">
    <property type="nucleotide sequence ID" value="NZ_AP018786.1"/>
</dbReference>
<evidence type="ECO:0000313" key="2">
    <source>
        <dbReference type="Proteomes" id="UP000271003"/>
    </source>
</evidence>